<feature type="compositionally biased region" description="Basic and acidic residues" evidence="2">
    <location>
        <begin position="470"/>
        <end position="490"/>
    </location>
</feature>
<evidence type="ECO:0000313" key="4">
    <source>
        <dbReference type="EMBL" id="MBC2622713.1"/>
    </source>
</evidence>
<feature type="domain" description="Transglycosylase SLT" evidence="3">
    <location>
        <begin position="758"/>
        <end position="863"/>
    </location>
</feature>
<dbReference type="EMBL" id="JACLAG010000010">
    <property type="protein sequence ID" value="MBC2622713.1"/>
    <property type="molecule type" value="Genomic_DNA"/>
</dbReference>
<proteinExistence type="inferred from homology"/>
<dbReference type="SUPFAM" id="SSF53955">
    <property type="entry name" value="Lysozyme-like"/>
    <property type="match status" value="1"/>
</dbReference>
<feature type="region of interest" description="Disordered" evidence="2">
    <location>
        <begin position="261"/>
        <end position="309"/>
    </location>
</feature>
<evidence type="ECO:0000313" key="5">
    <source>
        <dbReference type="Proteomes" id="UP000548504"/>
    </source>
</evidence>
<feature type="compositionally biased region" description="Basic and acidic residues" evidence="2">
    <location>
        <begin position="281"/>
        <end position="296"/>
    </location>
</feature>
<feature type="region of interest" description="Disordered" evidence="2">
    <location>
        <begin position="38"/>
        <end position="201"/>
    </location>
</feature>
<evidence type="ECO:0000256" key="2">
    <source>
        <dbReference type="SAM" id="MobiDB-lite"/>
    </source>
</evidence>
<gene>
    <name evidence="4" type="ORF">H7I73_24035</name>
</gene>
<organism evidence="4 5">
    <name type="scientific">Citrobacter cronae</name>
    <dbReference type="NCBI Taxonomy" id="1748967"/>
    <lineage>
        <taxon>Bacteria</taxon>
        <taxon>Pseudomonadati</taxon>
        <taxon>Pseudomonadota</taxon>
        <taxon>Gammaproteobacteria</taxon>
        <taxon>Enterobacterales</taxon>
        <taxon>Enterobacteriaceae</taxon>
        <taxon>Citrobacter</taxon>
        <taxon>Citrobacter freundii complex</taxon>
    </lineage>
</organism>
<feature type="compositionally biased region" description="Polar residues" evidence="2">
    <location>
        <begin position="108"/>
        <end position="120"/>
    </location>
</feature>
<dbReference type="PANTHER" id="PTHR37423:SF2">
    <property type="entry name" value="MEMBRANE-BOUND LYTIC MUREIN TRANSGLYCOSYLASE C"/>
    <property type="match status" value="1"/>
</dbReference>
<comment type="caution">
    <text evidence="4">The sequence shown here is derived from an EMBL/GenBank/DDBJ whole genome shotgun (WGS) entry which is preliminary data.</text>
</comment>
<dbReference type="CDD" id="cd00254">
    <property type="entry name" value="LT-like"/>
    <property type="match status" value="1"/>
</dbReference>
<feature type="compositionally biased region" description="Basic and acidic residues" evidence="2">
    <location>
        <begin position="159"/>
        <end position="198"/>
    </location>
</feature>
<dbReference type="InterPro" id="IPR008258">
    <property type="entry name" value="Transglycosylase_SLT_dom_1"/>
</dbReference>
<evidence type="ECO:0000256" key="1">
    <source>
        <dbReference type="ARBA" id="ARBA00007734"/>
    </source>
</evidence>
<protein>
    <submittedName>
        <fullName evidence="4">Transglycosylase SLT domain-containing protein</fullName>
    </submittedName>
</protein>
<accession>A0A7X1EJ87</accession>
<sequence length="1174" mass="123246">MNGDKPEIPGFKEVIDSVDGASSKELAVLARIEKSLSKGLAKNGASTTAPAPYTNIPRSVVLNQQRKAQQDDVRRRKGKTQANDNHKKDINQKNQSTEVKPQKEKQKTTIQQPKTNQKAENSVKTDRPTKEQSDNNHSTNLKRDSENALKLLRSPVRQEATRDQKGRFTSKDKVNDDKEARSRQRRDQAQEENDRKENALLTRVGKMMSELGDPMEADSTNAAGTAAGGSFWKAGHEVYSMAKNVGGGTLDTGKKMKDFLAGEGEDDEGQKKPSLLRRAFSRKEKDGSKNVIERQVQKQQVDATEKQTEQIKEGNKEIIDRLDELVDKQGGGNGGKGIWGTMGALFGKAFIKPIKTVGKLLGAVITAPFIVAAAVMKSAFTLGKKILLEVIALASRSRAAGALSDVADGSLPDGNGRHGKKKKPRAPKKPKKPGLLSKLLKSNGAKVVGGVAATAATGYAAKEAMDLMDGEKAVDTDNPKKSAPDKKITPEESAQAKPTEKAVGKEASTAAKTEKVASKEATAITKEGTSKAVEKGAIKAAEEGGEKLAVKAGTKVAAKAAGKVALRSIPILGPLVGAGIDAVSGWRDTEAQQNTFGLEPDQKVSARQKTEYTAANILDMGGLVSGAAGLLSSGASALGMDTVAKALDFETADIAKLIDKGVGDSISAVKSVTDAIGITNSDKNADERNKTLVETVKKGASDTIDAINRLVDNGVSATRQIFTGKPNNGPVTVGDIKVPRPTSTGKMQLDTMAGKFAALEQQHGLPPGLLRAVATTESGGDNGAVSHAGAKGMFQFMPKTAAEYGLIGEDVYDPDKSAAAAAKKLSGLVKLYNGDVGLALSAYNWGEGNIQRKGMGAAPKETREYAPKVFAAMQAAGAAAPSTAINYAQATGTNDNTVAAAQPATTDPAQQAPAQQVQPVASTGNNPLFTPGKLPTDEAGAKSLIGDTTIGAVVDKLGGDNIRNAEGNRHQVSAAEILALQSGQTPQSQQKVQEAKEATAQATAVATGSMFSRAKLPTDSQSLKDIPGGEFIGKIISEYGGDKIANAEGLRHQASASEIQDMQLGIAPAKATPSKQNVQPAAMAIPSKIPSVKDMTASQMKPTVNVANEVALPKSLTKTWDMILKRLDEIAGHTKDTAEKTGDSSPKANTPQPAPRTSVPLSIEDPLINEVANN</sequence>
<feature type="region of interest" description="Disordered" evidence="2">
    <location>
        <begin position="470"/>
        <end position="511"/>
    </location>
</feature>
<feature type="region of interest" description="Disordered" evidence="2">
    <location>
        <begin position="405"/>
        <end position="435"/>
    </location>
</feature>
<feature type="compositionally biased region" description="Basic and acidic residues" evidence="2">
    <location>
        <begin position="1133"/>
        <end position="1142"/>
    </location>
</feature>
<dbReference type="RefSeq" id="WP_185656586.1">
    <property type="nucleotide sequence ID" value="NZ_JACLAG010000010.1"/>
</dbReference>
<dbReference type="PANTHER" id="PTHR37423">
    <property type="entry name" value="SOLUBLE LYTIC MUREIN TRANSGLYCOSYLASE-RELATED"/>
    <property type="match status" value="1"/>
</dbReference>
<feature type="compositionally biased region" description="Basic residues" evidence="2">
    <location>
        <begin position="417"/>
        <end position="432"/>
    </location>
</feature>
<reference evidence="4 5" key="1">
    <citation type="submission" date="2020-08" db="EMBL/GenBank/DDBJ databases">
        <title>Emergence and comparative genomics analysis of Citrobacter in Fennec fox imported from North Africa to China.</title>
        <authorList>
            <person name="Zheng B."/>
        </authorList>
    </citation>
    <scope>NUCLEOTIDE SEQUENCE [LARGE SCALE GENOMIC DNA]</scope>
    <source>
        <strain evidence="4 5">FF141</strain>
    </source>
</reference>
<name>A0A7X1EJ87_9ENTR</name>
<dbReference type="Gene3D" id="1.10.530.10">
    <property type="match status" value="1"/>
</dbReference>
<comment type="similarity">
    <text evidence="1">Belongs to the transglycosylase Slt family.</text>
</comment>
<evidence type="ECO:0000259" key="3">
    <source>
        <dbReference type="Pfam" id="PF01464"/>
    </source>
</evidence>
<feature type="region of interest" description="Disordered" evidence="2">
    <location>
        <begin position="1133"/>
        <end position="1174"/>
    </location>
</feature>
<feature type="compositionally biased region" description="Basic and acidic residues" evidence="2">
    <location>
        <begin position="121"/>
        <end position="134"/>
    </location>
</feature>
<dbReference type="InterPro" id="IPR023346">
    <property type="entry name" value="Lysozyme-like_dom_sf"/>
</dbReference>
<dbReference type="Proteomes" id="UP000548504">
    <property type="component" value="Unassembled WGS sequence"/>
</dbReference>
<feature type="region of interest" description="Disordered" evidence="2">
    <location>
        <begin position="1"/>
        <end position="22"/>
    </location>
</feature>
<dbReference type="Pfam" id="PF01464">
    <property type="entry name" value="SLT"/>
    <property type="match status" value="1"/>
</dbReference>
<dbReference type="AlphaFoldDB" id="A0A7X1EJ87"/>